<name>A0A1I0FTA3_9FIRM</name>
<accession>A0A1I0FTA3</accession>
<dbReference type="STRING" id="29364.SAMN04487772_13720"/>
<dbReference type="RefSeq" id="WP_092478992.1">
    <property type="nucleotide sequence ID" value="NZ_FOHN01000037.1"/>
</dbReference>
<dbReference type="AlphaFoldDB" id="A0A1I0FTA3"/>
<proteinExistence type="predicted"/>
<evidence type="ECO:0000313" key="1">
    <source>
        <dbReference type="EMBL" id="SET61420.1"/>
    </source>
</evidence>
<sequence>MEKRVVIINGYAESGKDSFVELAKEFVQLKNYSSVDEIKEFLYQIGWNGKKDNKTREFICELKRMLTAYNDYPFECLKKEYEAFKRDSTYVLLFLHIREPEEIKRAVREFKAVTLLIMREKRNIYTNSGDANVDNYKYDYVIENNGSKMELCSKVKKFLDEIGLLI</sequence>
<evidence type="ECO:0000313" key="2">
    <source>
        <dbReference type="Proteomes" id="UP000199800"/>
    </source>
</evidence>
<evidence type="ECO:0008006" key="3">
    <source>
        <dbReference type="Google" id="ProtNLM"/>
    </source>
</evidence>
<gene>
    <name evidence="1" type="ORF">SAMN04487772_13720</name>
</gene>
<organism evidence="1 2">
    <name type="scientific">[Clostridium] polysaccharolyticum</name>
    <dbReference type="NCBI Taxonomy" id="29364"/>
    <lineage>
        <taxon>Bacteria</taxon>
        <taxon>Bacillati</taxon>
        <taxon>Bacillota</taxon>
        <taxon>Clostridia</taxon>
        <taxon>Lachnospirales</taxon>
        <taxon>Lachnospiraceae</taxon>
    </lineage>
</organism>
<dbReference type="Proteomes" id="UP000199800">
    <property type="component" value="Unassembled WGS sequence"/>
</dbReference>
<dbReference type="Gene3D" id="3.40.50.300">
    <property type="entry name" value="P-loop containing nucleotide triphosphate hydrolases"/>
    <property type="match status" value="1"/>
</dbReference>
<keyword evidence="2" id="KW-1185">Reference proteome</keyword>
<protein>
    <recommendedName>
        <fullName evidence="3">AAA domain-containing protein</fullName>
    </recommendedName>
</protein>
<reference evidence="1 2" key="1">
    <citation type="submission" date="2016-10" db="EMBL/GenBank/DDBJ databases">
        <authorList>
            <person name="de Groot N.N."/>
        </authorList>
    </citation>
    <scope>NUCLEOTIDE SEQUENCE [LARGE SCALE GENOMIC DNA]</scope>
    <source>
        <strain evidence="1 2">DSM 1801</strain>
    </source>
</reference>
<dbReference type="InterPro" id="IPR027417">
    <property type="entry name" value="P-loop_NTPase"/>
</dbReference>
<dbReference type="EMBL" id="FOHN01000037">
    <property type="protein sequence ID" value="SET61420.1"/>
    <property type="molecule type" value="Genomic_DNA"/>
</dbReference>